<dbReference type="InterPro" id="IPR000742">
    <property type="entry name" value="EGF"/>
</dbReference>
<keyword evidence="6" id="KW-1015">Disulfide bond</keyword>
<keyword evidence="7" id="KW-0325">Glycoprotein</keyword>
<comment type="subcellular location">
    <subcellularLocation>
        <location evidence="1">Membrane</location>
        <topology evidence="1">Single-pass membrane protein</topology>
    </subcellularLocation>
</comment>
<reference evidence="9" key="1">
    <citation type="submission" date="2020-04" db="EMBL/GenBank/DDBJ databases">
        <authorList>
            <person name="Alioto T."/>
            <person name="Alioto T."/>
            <person name="Gomez Garrido J."/>
        </authorList>
    </citation>
    <scope>NUCLEOTIDE SEQUENCE</scope>
    <source>
        <strain evidence="9">A484AB</strain>
    </source>
</reference>
<evidence type="ECO:0000256" key="4">
    <source>
        <dbReference type="ARBA" id="ARBA00022989"/>
    </source>
</evidence>
<dbReference type="PANTHER" id="PTHR24038">
    <property type="entry name" value="STABILIN"/>
    <property type="match status" value="1"/>
</dbReference>
<gene>
    <name evidence="9" type="ORF">PACLA_8A021208</name>
</gene>
<dbReference type="Pfam" id="PF02469">
    <property type="entry name" value="Fasciclin"/>
    <property type="match status" value="1"/>
</dbReference>
<dbReference type="SUPFAM" id="SSF82153">
    <property type="entry name" value="FAS1 domain"/>
    <property type="match status" value="1"/>
</dbReference>
<dbReference type="PROSITE" id="PS01186">
    <property type="entry name" value="EGF_2"/>
    <property type="match status" value="2"/>
</dbReference>
<dbReference type="InterPro" id="IPR024731">
    <property type="entry name" value="NELL2-like_EGF"/>
</dbReference>
<dbReference type="AlphaFoldDB" id="A0A7D9K1R3"/>
<evidence type="ECO:0000313" key="9">
    <source>
        <dbReference type="EMBL" id="CAB4039651.1"/>
    </source>
</evidence>
<name>A0A7D9K1R3_PARCT</name>
<evidence type="ECO:0000256" key="2">
    <source>
        <dbReference type="ARBA" id="ARBA00022536"/>
    </source>
</evidence>
<keyword evidence="3" id="KW-0812">Transmembrane</keyword>
<keyword evidence="4" id="KW-1133">Transmembrane helix</keyword>
<dbReference type="PANTHER" id="PTHR24038:SF11">
    <property type="entry name" value="INTEGRIN BETA-LIKE PROTEIN E"/>
    <property type="match status" value="1"/>
</dbReference>
<dbReference type="Proteomes" id="UP001152795">
    <property type="component" value="Unassembled WGS sequence"/>
</dbReference>
<organism evidence="9 10">
    <name type="scientific">Paramuricea clavata</name>
    <name type="common">Red gorgonian</name>
    <name type="synonym">Violescent sea-whip</name>
    <dbReference type="NCBI Taxonomy" id="317549"/>
    <lineage>
        <taxon>Eukaryota</taxon>
        <taxon>Metazoa</taxon>
        <taxon>Cnidaria</taxon>
        <taxon>Anthozoa</taxon>
        <taxon>Octocorallia</taxon>
        <taxon>Malacalcyonacea</taxon>
        <taxon>Plexauridae</taxon>
        <taxon>Paramuricea</taxon>
    </lineage>
</organism>
<keyword evidence="2 8" id="KW-0245">EGF-like domain</keyword>
<feature type="non-terminal residue" evidence="9">
    <location>
        <position position="1"/>
    </location>
</feature>
<evidence type="ECO:0000256" key="6">
    <source>
        <dbReference type="ARBA" id="ARBA00023157"/>
    </source>
</evidence>
<evidence type="ECO:0000256" key="8">
    <source>
        <dbReference type="PROSITE-ProRule" id="PRU00076"/>
    </source>
</evidence>
<dbReference type="Pfam" id="PF12947">
    <property type="entry name" value="EGF_3"/>
    <property type="match status" value="2"/>
</dbReference>
<evidence type="ECO:0000256" key="1">
    <source>
        <dbReference type="ARBA" id="ARBA00004167"/>
    </source>
</evidence>
<dbReference type="OrthoDB" id="286301at2759"/>
<sequence length="235" mass="25574">KNSCLRNPNGCNTNADCHYIRPGRHICTCKAGYSGDGKKSCKLIDICSQDNGGCSFFADCASNKTSFTTRCTCKNGYIGDGTKCIGNVLESLQNDPNLREFHSRLMNSSIRQILSPENHVSVVAPNNNAFTSSRRKRRSVNSLSDLDLKHYIVSCVSLSENDVKAGDKSFVTVAGSWLNITSPMVINNNVSILSVLTAANSAILVVDKLLDVPDSDDDSLEHVSTFVRGILIIDY</sequence>
<dbReference type="InterPro" id="IPR036378">
    <property type="entry name" value="FAS1_dom_sf"/>
</dbReference>
<dbReference type="Gene3D" id="2.10.25.10">
    <property type="entry name" value="Laminin"/>
    <property type="match status" value="2"/>
</dbReference>
<evidence type="ECO:0000313" key="10">
    <source>
        <dbReference type="Proteomes" id="UP001152795"/>
    </source>
</evidence>
<comment type="caution">
    <text evidence="9">The sequence shown here is derived from an EMBL/GenBank/DDBJ whole genome shotgun (WGS) entry which is preliminary data.</text>
</comment>
<accession>A0A7D9K1R3</accession>
<dbReference type="EMBL" id="CACRXK020025694">
    <property type="protein sequence ID" value="CAB4039651.1"/>
    <property type="molecule type" value="Genomic_DNA"/>
</dbReference>
<dbReference type="SMART" id="SM00181">
    <property type="entry name" value="EGF"/>
    <property type="match status" value="2"/>
</dbReference>
<protein>
    <submittedName>
        <fullName evidence="9">Stabilin-2, partial</fullName>
    </submittedName>
</protein>
<dbReference type="InterPro" id="IPR000782">
    <property type="entry name" value="FAS1_domain"/>
</dbReference>
<evidence type="ECO:0000256" key="5">
    <source>
        <dbReference type="ARBA" id="ARBA00023136"/>
    </source>
</evidence>
<comment type="caution">
    <text evidence="8">Lacks conserved residue(s) required for the propagation of feature annotation.</text>
</comment>
<dbReference type="PROSITE" id="PS50026">
    <property type="entry name" value="EGF_3"/>
    <property type="match status" value="1"/>
</dbReference>
<dbReference type="Gene3D" id="2.30.180.10">
    <property type="entry name" value="FAS1 domain"/>
    <property type="match status" value="1"/>
</dbReference>
<proteinExistence type="predicted"/>
<keyword evidence="10" id="KW-1185">Reference proteome</keyword>
<evidence type="ECO:0000256" key="3">
    <source>
        <dbReference type="ARBA" id="ARBA00022692"/>
    </source>
</evidence>
<keyword evidence="5" id="KW-0472">Membrane</keyword>
<dbReference type="PROSITE" id="PS50213">
    <property type="entry name" value="FAS1"/>
    <property type="match status" value="1"/>
</dbReference>
<evidence type="ECO:0000256" key="7">
    <source>
        <dbReference type="ARBA" id="ARBA00023180"/>
    </source>
</evidence>
<dbReference type="GO" id="GO:0016020">
    <property type="term" value="C:membrane"/>
    <property type="evidence" value="ECO:0007669"/>
    <property type="project" value="UniProtKB-SubCell"/>
</dbReference>